<dbReference type="InterPro" id="IPR024079">
    <property type="entry name" value="MetalloPept_cat_dom_sf"/>
</dbReference>
<organism evidence="2 3">
    <name type="scientific">Haemaphysalis longicornis</name>
    <name type="common">Bush tick</name>
    <dbReference type="NCBI Taxonomy" id="44386"/>
    <lineage>
        <taxon>Eukaryota</taxon>
        <taxon>Metazoa</taxon>
        <taxon>Ecdysozoa</taxon>
        <taxon>Arthropoda</taxon>
        <taxon>Chelicerata</taxon>
        <taxon>Arachnida</taxon>
        <taxon>Acari</taxon>
        <taxon>Parasitiformes</taxon>
        <taxon>Ixodida</taxon>
        <taxon>Ixodoidea</taxon>
        <taxon>Ixodidae</taxon>
        <taxon>Haemaphysalinae</taxon>
        <taxon>Haemaphysalis</taxon>
    </lineage>
</organism>
<dbReference type="SUPFAM" id="SSF55486">
    <property type="entry name" value="Metalloproteases ('zincins'), catalytic domain"/>
    <property type="match status" value="1"/>
</dbReference>
<dbReference type="EMBL" id="JABSTR010000004">
    <property type="protein sequence ID" value="KAH9368239.1"/>
    <property type="molecule type" value="Genomic_DNA"/>
</dbReference>
<dbReference type="OrthoDB" id="10590300at2759"/>
<keyword evidence="3" id="KW-1185">Reference proteome</keyword>
<dbReference type="GO" id="GO:0008237">
    <property type="term" value="F:metallopeptidase activity"/>
    <property type="evidence" value="ECO:0007669"/>
    <property type="project" value="InterPro"/>
</dbReference>
<reference evidence="2 3" key="1">
    <citation type="journal article" date="2020" name="Cell">
        <title>Large-Scale Comparative Analyses of Tick Genomes Elucidate Their Genetic Diversity and Vector Capacities.</title>
        <authorList>
            <consortium name="Tick Genome and Microbiome Consortium (TIGMIC)"/>
            <person name="Jia N."/>
            <person name="Wang J."/>
            <person name="Shi W."/>
            <person name="Du L."/>
            <person name="Sun Y."/>
            <person name="Zhan W."/>
            <person name="Jiang J.F."/>
            <person name="Wang Q."/>
            <person name="Zhang B."/>
            <person name="Ji P."/>
            <person name="Bell-Sakyi L."/>
            <person name="Cui X.M."/>
            <person name="Yuan T.T."/>
            <person name="Jiang B.G."/>
            <person name="Yang W.F."/>
            <person name="Lam T.T."/>
            <person name="Chang Q.C."/>
            <person name="Ding S.J."/>
            <person name="Wang X.J."/>
            <person name="Zhu J.G."/>
            <person name="Ruan X.D."/>
            <person name="Zhao L."/>
            <person name="Wei J.T."/>
            <person name="Ye R.Z."/>
            <person name="Que T.C."/>
            <person name="Du C.H."/>
            <person name="Zhou Y.H."/>
            <person name="Cheng J.X."/>
            <person name="Dai P.F."/>
            <person name="Guo W.B."/>
            <person name="Han X.H."/>
            <person name="Huang E.J."/>
            <person name="Li L.F."/>
            <person name="Wei W."/>
            <person name="Gao Y.C."/>
            <person name="Liu J.Z."/>
            <person name="Shao H.Z."/>
            <person name="Wang X."/>
            <person name="Wang C.C."/>
            <person name="Yang T.C."/>
            <person name="Huo Q.B."/>
            <person name="Li W."/>
            <person name="Chen H.Y."/>
            <person name="Chen S.E."/>
            <person name="Zhou L.G."/>
            <person name="Ni X.B."/>
            <person name="Tian J.H."/>
            <person name="Sheng Y."/>
            <person name="Liu T."/>
            <person name="Pan Y.S."/>
            <person name="Xia L.Y."/>
            <person name="Li J."/>
            <person name="Zhao F."/>
            <person name="Cao W.C."/>
        </authorList>
    </citation>
    <scope>NUCLEOTIDE SEQUENCE [LARGE SCALE GENOMIC DNA]</scope>
    <source>
        <strain evidence="2">HaeL-2018</strain>
    </source>
</reference>
<dbReference type="OMA" id="FIASFEY"/>
<evidence type="ECO:0000256" key="1">
    <source>
        <dbReference type="SAM" id="Phobius"/>
    </source>
</evidence>
<keyword evidence="1" id="KW-0812">Transmembrane</keyword>
<gene>
    <name evidence="2" type="ORF">HPB48_011559</name>
</gene>
<name>A0A9J6FZS0_HAELO</name>
<evidence type="ECO:0000313" key="3">
    <source>
        <dbReference type="Proteomes" id="UP000821853"/>
    </source>
</evidence>
<dbReference type="Proteomes" id="UP000821853">
    <property type="component" value="Chromosome 2"/>
</dbReference>
<keyword evidence="1" id="KW-0472">Membrane</keyword>
<dbReference type="Gene3D" id="3.40.390.10">
    <property type="entry name" value="Collagenase (Catalytic Domain)"/>
    <property type="match status" value="1"/>
</dbReference>
<sequence>MSAKRRFLFLWCTFLAITFVIGLAALILAFRTSFGHIPTDITTVEPFCCFDVLDTLVSLSNRSVDPCADFLNYACYRQTNHSQMVSALRSLQSAVIHPTLQGRIRNPVTDRLRAHYRSCLTAFVENLCTPERTARAVLAMYRRWSNDPLSVNLLNVVGRLDFMFKIRSVFAATFQRYFTGSRGYVRHLLIEPLHAANVLDSNDSTDIEQLMFNAIREEVGGPVGVQDVRNFSARLRTAFLNVDYEDGDKHARAQNRTQLGQLLSRTNLSAWHEVLDYHEHFIASFEYVLRAPQAAQNILEVISDDNPQVQASGLAHFAILTASSVFSDDITFTYREGSIAQKAAYCDGKIVKLVSLWDMAATTEMTSPERDAVVRSMFKAIVAAVEAEIKTFFPDQAGLEDLLIFLKYVHLVLPQDLYDVYFQFIPTLGEDYIVNVMELRKFEFFFDASNVVRGLGNLWSFRGSVLEKLVSQYRNTIAVSPSIYALLSFTESGRNTTNGAVLGIWLADMVWGAFL</sequence>
<dbReference type="Gene3D" id="1.10.1380.10">
    <property type="entry name" value="Neutral endopeptidase , domain2"/>
    <property type="match status" value="1"/>
</dbReference>
<comment type="caution">
    <text evidence="2">The sequence shown here is derived from an EMBL/GenBank/DDBJ whole genome shotgun (WGS) entry which is preliminary data.</text>
</comment>
<accession>A0A9J6FZS0</accession>
<feature type="transmembrane region" description="Helical" evidence="1">
    <location>
        <begin position="7"/>
        <end position="30"/>
    </location>
</feature>
<dbReference type="AlphaFoldDB" id="A0A9J6FZS0"/>
<protein>
    <submittedName>
        <fullName evidence="2">Uncharacterized protein</fullName>
    </submittedName>
</protein>
<evidence type="ECO:0000313" key="2">
    <source>
        <dbReference type="EMBL" id="KAH9368239.1"/>
    </source>
</evidence>
<dbReference type="InterPro" id="IPR042089">
    <property type="entry name" value="Peptidase_M13_dom_2"/>
</dbReference>
<dbReference type="VEuPathDB" id="VectorBase:HLOH_061453"/>
<keyword evidence="1" id="KW-1133">Transmembrane helix</keyword>
<proteinExistence type="predicted"/>